<evidence type="ECO:0000259" key="1">
    <source>
        <dbReference type="Pfam" id="PF05899"/>
    </source>
</evidence>
<feature type="domain" description="(S)-ureidoglycine aminohydrolase cupin" evidence="1">
    <location>
        <begin position="43"/>
        <end position="112"/>
    </location>
</feature>
<dbReference type="AlphaFoldDB" id="A0A1M7FBY5"/>
<dbReference type="RefSeq" id="WP_073011476.1">
    <property type="nucleotide sequence ID" value="NZ_FRBW01000002.1"/>
</dbReference>
<dbReference type="EMBL" id="FRBW01000002">
    <property type="protein sequence ID" value="SHM01516.1"/>
    <property type="molecule type" value="Genomic_DNA"/>
</dbReference>
<organism evidence="2 3">
    <name type="scientific">Roseibium suaedae</name>
    <dbReference type="NCBI Taxonomy" id="735517"/>
    <lineage>
        <taxon>Bacteria</taxon>
        <taxon>Pseudomonadati</taxon>
        <taxon>Pseudomonadota</taxon>
        <taxon>Alphaproteobacteria</taxon>
        <taxon>Hyphomicrobiales</taxon>
        <taxon>Stappiaceae</taxon>
        <taxon>Roseibium</taxon>
    </lineage>
</organism>
<dbReference type="SUPFAM" id="SSF51182">
    <property type="entry name" value="RmlC-like cupins"/>
    <property type="match status" value="1"/>
</dbReference>
<evidence type="ECO:0000313" key="2">
    <source>
        <dbReference type="EMBL" id="SHM01516.1"/>
    </source>
</evidence>
<dbReference type="Proteomes" id="UP000186002">
    <property type="component" value="Unassembled WGS sequence"/>
</dbReference>
<name>A0A1M7FBY5_9HYPH</name>
<reference evidence="2 3" key="1">
    <citation type="submission" date="2016-11" db="EMBL/GenBank/DDBJ databases">
        <authorList>
            <person name="Jaros S."/>
            <person name="Januszkiewicz K."/>
            <person name="Wedrychowicz H."/>
        </authorList>
    </citation>
    <scope>NUCLEOTIDE SEQUENCE [LARGE SCALE GENOMIC DNA]</scope>
    <source>
        <strain evidence="2 3">DSM 22153</strain>
    </source>
</reference>
<sequence length="116" mass="13333">MLSFFQPVDIEGIEPEHETPAPEKVLSGDPQFMTWLCETRENETHFTGIWQSTPGKWTVSYDEWEFCTLLSGTSILTDETGKEQTLRTGDSFIIQPGFKGTWEVVETTRKIFVIRL</sequence>
<dbReference type="InterPro" id="IPR008579">
    <property type="entry name" value="UGlyAH_Cupin_dom"/>
</dbReference>
<accession>A0A1M7FBY5</accession>
<dbReference type="CDD" id="cd02227">
    <property type="entry name" value="cupin_TM1112-like"/>
    <property type="match status" value="1"/>
</dbReference>
<dbReference type="PANTHER" id="PTHR40943">
    <property type="entry name" value="CYTOPLASMIC PROTEIN-RELATED"/>
    <property type="match status" value="1"/>
</dbReference>
<dbReference type="Gene3D" id="2.60.120.10">
    <property type="entry name" value="Jelly Rolls"/>
    <property type="match status" value="1"/>
</dbReference>
<proteinExistence type="predicted"/>
<dbReference type="OrthoDB" id="9799053at2"/>
<dbReference type="PANTHER" id="PTHR40943:SF2">
    <property type="entry name" value="(S)-UREIDOGLYCINE AMINOHYDROLASE CUPIN DOMAIN-CONTAINING PROTEIN"/>
    <property type="match status" value="1"/>
</dbReference>
<keyword evidence="3" id="KW-1185">Reference proteome</keyword>
<dbReference type="Pfam" id="PF05899">
    <property type="entry name" value="Cupin_3"/>
    <property type="match status" value="1"/>
</dbReference>
<gene>
    <name evidence="2" type="ORF">SAMN05444272_1564</name>
</gene>
<dbReference type="STRING" id="735517.SAMN05444272_1564"/>
<protein>
    <recommendedName>
        <fullName evidence="1">(S)-ureidoglycine aminohydrolase cupin domain-containing protein</fullName>
    </recommendedName>
</protein>
<dbReference type="InterPro" id="IPR014710">
    <property type="entry name" value="RmlC-like_jellyroll"/>
</dbReference>
<dbReference type="InterPro" id="IPR011051">
    <property type="entry name" value="RmlC_Cupin_sf"/>
</dbReference>
<evidence type="ECO:0000313" key="3">
    <source>
        <dbReference type="Proteomes" id="UP000186002"/>
    </source>
</evidence>